<keyword evidence="1" id="KW-1133">Transmembrane helix</keyword>
<dbReference type="AlphaFoldDB" id="A0A1I1PL07"/>
<evidence type="ECO:0000313" key="4">
    <source>
        <dbReference type="Proteomes" id="UP000199263"/>
    </source>
</evidence>
<sequence>MNKKKLDDLKNIYNNISIPDNLESIVNETIDNSKSNRRKIFKKGGVWISIAASLSFIVILSNVSPAFAKTISQVPVVGDLVKLVVVKNYSVKEGNIEANIDIAQIDGLDNKKLEESLNNDFMKEGKAIYEKLIKEMPDIKEGHKYVGVDYNIKNDSKDILSIEVTKEEIQASSYVTKKHYTIDKNKEIVLTLPLLFKYDKYIQLISENIKEQMKKQMRNDENKNYFIDQVDVPTDDFDSIAKEQDFYINNDGKLVICFDKYEVAPGYMGTVEFVIPSEVIKDIEI</sequence>
<dbReference type="InterPro" id="IPR037126">
    <property type="entry name" value="PdaC/RsiV-like_sf"/>
</dbReference>
<name>A0A1I1PL07_9CLOT</name>
<dbReference type="OrthoDB" id="4990at2"/>
<dbReference type="RefSeq" id="WP_090092301.1">
    <property type="nucleotide sequence ID" value="NZ_FOMG01000020.1"/>
</dbReference>
<dbReference type="InterPro" id="IPR021729">
    <property type="entry name" value="DUF3298"/>
</dbReference>
<dbReference type="Pfam" id="PF11738">
    <property type="entry name" value="DUF3298"/>
    <property type="match status" value="1"/>
</dbReference>
<protein>
    <recommendedName>
        <fullName evidence="2">DUF3298 domain-containing protein</fullName>
    </recommendedName>
</protein>
<reference evidence="3 4" key="1">
    <citation type="submission" date="2016-10" db="EMBL/GenBank/DDBJ databases">
        <authorList>
            <person name="de Groot N.N."/>
        </authorList>
    </citation>
    <scope>NUCLEOTIDE SEQUENCE [LARGE SCALE GENOMIC DNA]</scope>
    <source>
        <strain evidence="3 4">DSM 12992</strain>
    </source>
</reference>
<organism evidence="3 4">
    <name type="scientific">Clostridium uliginosum</name>
    <dbReference type="NCBI Taxonomy" id="119641"/>
    <lineage>
        <taxon>Bacteria</taxon>
        <taxon>Bacillati</taxon>
        <taxon>Bacillota</taxon>
        <taxon>Clostridia</taxon>
        <taxon>Eubacteriales</taxon>
        <taxon>Clostridiaceae</taxon>
        <taxon>Clostridium</taxon>
    </lineage>
</organism>
<keyword evidence="1" id="KW-0472">Membrane</keyword>
<gene>
    <name evidence="3" type="ORF">SAMN05421842_1207</name>
</gene>
<proteinExistence type="predicted"/>
<feature type="domain" description="DUF3298" evidence="2">
    <location>
        <begin position="195"/>
        <end position="276"/>
    </location>
</feature>
<evidence type="ECO:0000313" key="3">
    <source>
        <dbReference type="EMBL" id="SFD10559.1"/>
    </source>
</evidence>
<dbReference type="STRING" id="119641.SAMN05421842_1207"/>
<accession>A0A1I1PL07</accession>
<keyword evidence="1" id="KW-0812">Transmembrane</keyword>
<feature type="transmembrane region" description="Helical" evidence="1">
    <location>
        <begin position="44"/>
        <end position="63"/>
    </location>
</feature>
<dbReference type="Proteomes" id="UP000199263">
    <property type="component" value="Unassembled WGS sequence"/>
</dbReference>
<keyword evidence="4" id="KW-1185">Reference proteome</keyword>
<evidence type="ECO:0000256" key="1">
    <source>
        <dbReference type="SAM" id="Phobius"/>
    </source>
</evidence>
<dbReference type="EMBL" id="FOMG01000020">
    <property type="protein sequence ID" value="SFD10559.1"/>
    <property type="molecule type" value="Genomic_DNA"/>
</dbReference>
<dbReference type="Gene3D" id="3.30.565.40">
    <property type="entry name" value="Fervidobacterium nodosum Rt17-B1 like"/>
    <property type="match status" value="1"/>
</dbReference>
<evidence type="ECO:0000259" key="2">
    <source>
        <dbReference type="Pfam" id="PF11738"/>
    </source>
</evidence>
<dbReference type="Gene3D" id="3.90.640.20">
    <property type="entry name" value="Heat-shock cognate protein, ATPase"/>
    <property type="match status" value="1"/>
</dbReference>